<dbReference type="Proteomes" id="UP000517753">
    <property type="component" value="Unassembled WGS sequence"/>
</dbReference>
<dbReference type="RefSeq" id="WP_179509127.1">
    <property type="nucleotide sequence ID" value="NZ_JACCBY010000003.1"/>
</dbReference>
<dbReference type="AlphaFoldDB" id="A0A7Y9K364"/>
<accession>A0A7Y9K364</accession>
<comment type="caution">
    <text evidence="2">The sequence shown here is derived from an EMBL/GenBank/DDBJ whole genome shotgun (WGS) entry which is preliminary data.</text>
</comment>
<feature type="compositionally biased region" description="Basic and acidic residues" evidence="1">
    <location>
        <begin position="16"/>
        <end position="27"/>
    </location>
</feature>
<evidence type="ECO:0000313" key="2">
    <source>
        <dbReference type="EMBL" id="NYD90679.1"/>
    </source>
</evidence>
<sequence length="498" mass="52893">MSEAAIALNRFGLGTRADESPPADPHRWLTLQLESYQPAPPPTATAPTSAKVSADVAAYQAAQRMMRKAPAPAAAAPPAPMPAAPASTTAPAMVSPSAPAADPQRDARQQALDATQHALQQDYVDLIGARTGAALTTATPFAERLVWFWSNHFAVSADKSELAGLSGTLEMEAIRPHVMGRFADMLFAVERHPAMLLYLDQAVSVGPDSPLGAKVAARGQRKVGLNENLAREIMELHTLGVRTGYTQADVTEFARAMTGWTVGVIGGGAGARFVTARPPGSFAFVPDIHQPGARTILGKTYPPGEEDQAQAALADFAVHPATARHVATKLARHFAGDTPPPAMVARLEKAFRRSGGDLPTVYRALIASPEAWRPAPAKFKTPWEWTVSSYRALGLADVKPQAVQGLLNQLGQPMWKPGQPIGYDDTAPSWAGPDAVMRRVEAAERLAARSARTIDARALAPRLFPDALTPATGQALARAESPGQALALLLVSPEMMRR</sequence>
<feature type="region of interest" description="Disordered" evidence="1">
    <location>
        <begin position="1"/>
        <end position="30"/>
    </location>
</feature>
<dbReference type="EMBL" id="JACCBY010000003">
    <property type="protein sequence ID" value="NYD90679.1"/>
    <property type="molecule type" value="Genomic_DNA"/>
</dbReference>
<feature type="region of interest" description="Disordered" evidence="1">
    <location>
        <begin position="69"/>
        <end position="113"/>
    </location>
</feature>
<reference evidence="2 3" key="1">
    <citation type="submission" date="2020-08" db="EMBL/GenBank/DDBJ databases">
        <title>The Agave Microbiome: Exploring the role of microbial communities in plant adaptations to desert environments.</title>
        <authorList>
            <person name="Partida-Martinez L.P."/>
        </authorList>
    </citation>
    <scope>NUCLEOTIDE SEQUENCE [LARGE SCALE GENOMIC DNA]</scope>
    <source>
        <strain evidence="2 3">AS2.3</strain>
    </source>
</reference>
<protein>
    <submittedName>
        <fullName evidence="2">Uncharacterized protein (DUF1800 family)</fullName>
    </submittedName>
</protein>
<evidence type="ECO:0000256" key="1">
    <source>
        <dbReference type="SAM" id="MobiDB-lite"/>
    </source>
</evidence>
<organism evidence="2 3">
    <name type="scientific">Sphingomonas melonis</name>
    <dbReference type="NCBI Taxonomy" id="152682"/>
    <lineage>
        <taxon>Bacteria</taxon>
        <taxon>Pseudomonadati</taxon>
        <taxon>Pseudomonadota</taxon>
        <taxon>Alphaproteobacteria</taxon>
        <taxon>Sphingomonadales</taxon>
        <taxon>Sphingomonadaceae</taxon>
        <taxon>Sphingomonas</taxon>
    </lineage>
</organism>
<name>A0A7Y9K364_9SPHN</name>
<dbReference type="Pfam" id="PF08811">
    <property type="entry name" value="DUF1800"/>
    <property type="match status" value="1"/>
</dbReference>
<evidence type="ECO:0000313" key="3">
    <source>
        <dbReference type="Proteomes" id="UP000517753"/>
    </source>
</evidence>
<dbReference type="InterPro" id="IPR014917">
    <property type="entry name" value="DUF1800"/>
</dbReference>
<keyword evidence="3" id="KW-1185">Reference proteome</keyword>
<feature type="compositionally biased region" description="Low complexity" evidence="1">
    <location>
        <begin position="84"/>
        <end position="102"/>
    </location>
</feature>
<gene>
    <name evidence="2" type="ORF">HD841_002476</name>
</gene>
<proteinExistence type="predicted"/>